<proteinExistence type="predicted"/>
<feature type="transmembrane region" description="Helical" evidence="1">
    <location>
        <begin position="39"/>
        <end position="63"/>
    </location>
</feature>
<keyword evidence="1" id="KW-0812">Transmembrane</keyword>
<keyword evidence="3" id="KW-1185">Reference proteome</keyword>
<accession>A0ABR2MJL0</accession>
<dbReference type="Proteomes" id="UP001412067">
    <property type="component" value="Unassembled WGS sequence"/>
</dbReference>
<reference evidence="2 3" key="1">
    <citation type="journal article" date="2022" name="Nat. Plants">
        <title>Genomes of leafy and leafless Platanthera orchids illuminate the evolution of mycoheterotrophy.</title>
        <authorList>
            <person name="Li M.H."/>
            <person name="Liu K.W."/>
            <person name="Li Z."/>
            <person name="Lu H.C."/>
            <person name="Ye Q.L."/>
            <person name="Zhang D."/>
            <person name="Wang J.Y."/>
            <person name="Li Y.F."/>
            <person name="Zhong Z.M."/>
            <person name="Liu X."/>
            <person name="Yu X."/>
            <person name="Liu D.K."/>
            <person name="Tu X.D."/>
            <person name="Liu B."/>
            <person name="Hao Y."/>
            <person name="Liao X.Y."/>
            <person name="Jiang Y.T."/>
            <person name="Sun W.H."/>
            <person name="Chen J."/>
            <person name="Chen Y.Q."/>
            <person name="Ai Y."/>
            <person name="Zhai J.W."/>
            <person name="Wu S.S."/>
            <person name="Zhou Z."/>
            <person name="Hsiao Y.Y."/>
            <person name="Wu W.L."/>
            <person name="Chen Y.Y."/>
            <person name="Lin Y.F."/>
            <person name="Hsu J.L."/>
            <person name="Li C.Y."/>
            <person name="Wang Z.W."/>
            <person name="Zhao X."/>
            <person name="Zhong W.Y."/>
            <person name="Ma X.K."/>
            <person name="Ma L."/>
            <person name="Huang J."/>
            <person name="Chen G.Z."/>
            <person name="Huang M.Z."/>
            <person name="Huang L."/>
            <person name="Peng D.H."/>
            <person name="Luo Y.B."/>
            <person name="Zou S.Q."/>
            <person name="Chen S.P."/>
            <person name="Lan S."/>
            <person name="Tsai W.C."/>
            <person name="Van de Peer Y."/>
            <person name="Liu Z.J."/>
        </authorList>
    </citation>
    <scope>NUCLEOTIDE SEQUENCE [LARGE SCALE GENOMIC DNA]</scope>
    <source>
        <strain evidence="2">Lor288</strain>
    </source>
</reference>
<keyword evidence="1" id="KW-1133">Transmembrane helix</keyword>
<comment type="caution">
    <text evidence="2">The sequence shown here is derived from an EMBL/GenBank/DDBJ whole genome shotgun (WGS) entry which is preliminary data.</text>
</comment>
<protein>
    <submittedName>
        <fullName evidence="2">Uncharacterized protein</fullName>
    </submittedName>
</protein>
<organism evidence="2 3">
    <name type="scientific">Platanthera guangdongensis</name>
    <dbReference type="NCBI Taxonomy" id="2320717"/>
    <lineage>
        <taxon>Eukaryota</taxon>
        <taxon>Viridiplantae</taxon>
        <taxon>Streptophyta</taxon>
        <taxon>Embryophyta</taxon>
        <taxon>Tracheophyta</taxon>
        <taxon>Spermatophyta</taxon>
        <taxon>Magnoliopsida</taxon>
        <taxon>Liliopsida</taxon>
        <taxon>Asparagales</taxon>
        <taxon>Orchidaceae</taxon>
        <taxon>Orchidoideae</taxon>
        <taxon>Orchideae</taxon>
        <taxon>Orchidinae</taxon>
        <taxon>Platanthera</taxon>
    </lineage>
</organism>
<evidence type="ECO:0000313" key="2">
    <source>
        <dbReference type="EMBL" id="KAK8964230.1"/>
    </source>
</evidence>
<keyword evidence="1" id="KW-0472">Membrane</keyword>
<evidence type="ECO:0000256" key="1">
    <source>
        <dbReference type="SAM" id="Phobius"/>
    </source>
</evidence>
<sequence length="71" mass="8679">MHFLCNTFITCTVFHLKHFFFFCPVHCSCCIEALKFNDIFFYFILCFLNIFQRPLLDLIYLYYVSMVKLKL</sequence>
<evidence type="ECO:0000313" key="3">
    <source>
        <dbReference type="Proteomes" id="UP001412067"/>
    </source>
</evidence>
<name>A0ABR2MJL0_9ASPA</name>
<dbReference type="EMBL" id="JBBWWR010000007">
    <property type="protein sequence ID" value="KAK8964230.1"/>
    <property type="molecule type" value="Genomic_DNA"/>
</dbReference>
<gene>
    <name evidence="2" type="ORF">KSP40_PGU004914</name>
</gene>